<organism evidence="3">
    <name type="scientific">Oryza nivara</name>
    <name type="common">Indian wild rice</name>
    <name type="synonym">Oryza sativa f. spontanea</name>
    <dbReference type="NCBI Taxonomy" id="4536"/>
    <lineage>
        <taxon>Eukaryota</taxon>
        <taxon>Viridiplantae</taxon>
        <taxon>Streptophyta</taxon>
        <taxon>Embryophyta</taxon>
        <taxon>Tracheophyta</taxon>
        <taxon>Spermatophyta</taxon>
        <taxon>Magnoliopsida</taxon>
        <taxon>Liliopsida</taxon>
        <taxon>Poales</taxon>
        <taxon>Poaceae</taxon>
        <taxon>BOP clade</taxon>
        <taxon>Oryzoideae</taxon>
        <taxon>Oryzeae</taxon>
        <taxon>Oryzinae</taxon>
        <taxon>Oryza</taxon>
    </lineage>
</organism>
<protein>
    <recommendedName>
        <fullName evidence="5">HVA22-like protein</fullName>
    </recommendedName>
</protein>
<dbReference type="EnsemblPlants" id="ONIVA01G33890.1">
    <property type="protein sequence ID" value="ONIVA01G33890.1"/>
    <property type="gene ID" value="ONIVA01G33890"/>
</dbReference>
<feature type="compositionally biased region" description="Polar residues" evidence="1">
    <location>
        <begin position="144"/>
        <end position="154"/>
    </location>
</feature>
<feature type="region of interest" description="Disordered" evidence="1">
    <location>
        <begin position="29"/>
        <end position="103"/>
    </location>
</feature>
<dbReference type="Gramene" id="ONIVA01G33890.1">
    <property type="protein sequence ID" value="ONIVA01G33890.1"/>
    <property type="gene ID" value="ONIVA01G33890"/>
</dbReference>
<accession>A0A0E0FSM2</accession>
<evidence type="ECO:0000313" key="4">
    <source>
        <dbReference type="Proteomes" id="UP000006591"/>
    </source>
</evidence>
<feature type="compositionally biased region" description="Pro residues" evidence="1">
    <location>
        <begin position="38"/>
        <end position="47"/>
    </location>
</feature>
<evidence type="ECO:0000313" key="3">
    <source>
        <dbReference type="EnsemblPlants" id="ONIVA01G33890.1"/>
    </source>
</evidence>
<evidence type="ECO:0000256" key="2">
    <source>
        <dbReference type="SAM" id="Phobius"/>
    </source>
</evidence>
<feature type="compositionally biased region" description="Basic residues" evidence="1">
    <location>
        <begin position="89"/>
        <end position="98"/>
    </location>
</feature>
<dbReference type="OMA" id="CTPASIG"/>
<proteinExistence type="predicted"/>
<feature type="transmembrane region" description="Helical" evidence="2">
    <location>
        <begin position="1117"/>
        <end position="1140"/>
    </location>
</feature>
<name>A0A0E0FSM2_ORYNI</name>
<feature type="compositionally biased region" description="Gly residues" evidence="1">
    <location>
        <begin position="75"/>
        <end position="88"/>
    </location>
</feature>
<keyword evidence="4" id="KW-1185">Reference proteome</keyword>
<feature type="region of interest" description="Disordered" evidence="1">
    <location>
        <begin position="139"/>
        <end position="166"/>
    </location>
</feature>
<dbReference type="AlphaFoldDB" id="A0A0E0FSM2"/>
<dbReference type="PANTHER" id="PTHR36892:SF7">
    <property type="entry name" value="HVA22-LIKE PROTEIN F"/>
    <property type="match status" value="1"/>
</dbReference>
<reference evidence="3" key="1">
    <citation type="submission" date="2015-04" db="UniProtKB">
        <authorList>
            <consortium name="EnsemblPlants"/>
        </authorList>
    </citation>
    <scope>IDENTIFICATION</scope>
    <source>
        <strain evidence="3">SL10</strain>
    </source>
</reference>
<dbReference type="HOGENOM" id="CLU_008602_1_0_1"/>
<dbReference type="PANTHER" id="PTHR36892">
    <property type="entry name" value="OS01G0201800 PROTEIN"/>
    <property type="match status" value="1"/>
</dbReference>
<keyword evidence="2" id="KW-0812">Transmembrane</keyword>
<dbReference type="Proteomes" id="UP000006591">
    <property type="component" value="Chromosome 1"/>
</dbReference>
<sequence length="1203" mass="132274">MAAAPAFQPFTIRGFAAGMRAVDASKCWPFGRGGGDGEPPPPLPPMEPPKRSRWWAHELAAERARQEARATGTEDAGGGVAGGGGSGKGAKRKGSRGRVRAERARKWRRSLQFGLLSKRKEKTSSRLLHYVLHKQLLSKHKGSTLRTQKEPSAQKSKHKGSTLRTQKELSAQKKFQNTHDCMSTHENNLNKQYIRGMDPSTGMGSNLVRKEAANSSVNKQNIKASEPTIYPLNPGCELVKNVAYPPKDDIFGDLPLLESSKVMFHSGVDELPTVIEDSFVTDQSGPEAISENVSLKLIPPSDMSVQTSSTLKDLVKKEGTPAKKSICISRNDVKKNLPSSAEFDGLNHNGINMVKTCLSDTQLKSTDVPALSSYSNKGLKSGSSNTAHTQQDCFSMNTNYCQEIRKPGTSIATSSVTVRTRTEAIESDRDMAVNSKKSTSISCALVPTECHISSEGSVLSSAISQGSASAATSADGMSSYKSIPSQDSIPTSGLNGTFACNLFRESRKSVDTCTSLSKEDQCSWYSKLHPVCTPASIGSGFMKLPGLERIEISSCNIKTDENMSTNGRPANIVRCEKQQAVIGVPNIMQGQRKTDFSDSQVQEKVLNGYLQQDVYHPCQPTVRLMGKTVSVCERSKEHRVPTMGKGWSDSTIVEDHPSSTSCHFPQKRLFPCQDSVTPSVHVKGSLDILQRIPSVTLPEARATIGNVQNRRLQPINTVSSSVRDCIWNSGSQSVRQAEIKRATTINVNSRARHINLHQPPQVISTSQNQHCQLSTPSILRGKDCSFLGPAVTQSSSFPQWTLNTGIQEKYQKSTFSYDDPTSAPIYQSCQVPGAKLSSTSMISFLDYGTDNAEFSRSLPQACPSLATSLPINFVSTVSPTCTVKPTNTGCRKGVVFTNQRKRPAYINNVAHEPAKKLMANKQDLVAPVFEETKNRSLGWSLDDAIGPRILDFGSKVAGHGLEMSTNESNCVRASSGPVPVLETRSMTGRLATAARTMLKPDQTLNDHSKLSIKPSSLSLAIYTLVQQLIEDIEKIQNKALHRSQQRIMGVLGALARHMDALVGPGIMLLYPLYASMRAIESPSTLDDQQWLTYWVLYSLITLFELSCWKVLQWFPLWPYMKLLFCCWLVLPIFNGAAYIYETHVRRYFKIGQYVSPNYNERQRKALQMMSLDARKSVERFIESHGPDALDKIIRAAEEEAKRA</sequence>
<evidence type="ECO:0008006" key="5">
    <source>
        <dbReference type="Google" id="ProtNLM"/>
    </source>
</evidence>
<dbReference type="Pfam" id="PF03134">
    <property type="entry name" value="TB2_DP1_HVA22"/>
    <property type="match status" value="1"/>
</dbReference>
<dbReference type="STRING" id="4536.A0A0E0FSM2"/>
<reference evidence="3" key="2">
    <citation type="submission" date="2018-04" db="EMBL/GenBank/DDBJ databases">
        <title>OnivRS2 (Oryza nivara Reference Sequence Version 2).</title>
        <authorList>
            <person name="Zhang J."/>
            <person name="Kudrna D."/>
            <person name="Lee S."/>
            <person name="Talag J."/>
            <person name="Rajasekar S."/>
            <person name="Welchert J."/>
            <person name="Hsing Y.-I."/>
            <person name="Wing R.A."/>
        </authorList>
    </citation>
    <scope>NUCLEOTIDE SEQUENCE [LARGE SCALE GENOMIC DNA]</scope>
</reference>
<keyword evidence="2" id="KW-0472">Membrane</keyword>
<dbReference type="InterPro" id="IPR004345">
    <property type="entry name" value="TB2_DP1_HVA22"/>
</dbReference>
<dbReference type="eggNOG" id="KOG1725">
    <property type="taxonomic scope" value="Eukaryota"/>
</dbReference>
<evidence type="ECO:0000256" key="1">
    <source>
        <dbReference type="SAM" id="MobiDB-lite"/>
    </source>
</evidence>
<keyword evidence="2" id="KW-1133">Transmembrane helix</keyword>
<feature type="compositionally biased region" description="Basic and acidic residues" evidence="1">
    <location>
        <begin position="55"/>
        <end position="68"/>
    </location>
</feature>